<keyword evidence="2" id="KW-1185">Reference proteome</keyword>
<organism evidence="1 2">
    <name type="scientific">Roridomyces roridus</name>
    <dbReference type="NCBI Taxonomy" id="1738132"/>
    <lineage>
        <taxon>Eukaryota</taxon>
        <taxon>Fungi</taxon>
        <taxon>Dikarya</taxon>
        <taxon>Basidiomycota</taxon>
        <taxon>Agaricomycotina</taxon>
        <taxon>Agaricomycetes</taxon>
        <taxon>Agaricomycetidae</taxon>
        <taxon>Agaricales</taxon>
        <taxon>Marasmiineae</taxon>
        <taxon>Mycenaceae</taxon>
        <taxon>Roridomyces</taxon>
    </lineage>
</organism>
<dbReference type="EMBL" id="JARKIF010000010">
    <property type="protein sequence ID" value="KAJ7628619.1"/>
    <property type="molecule type" value="Genomic_DNA"/>
</dbReference>
<accession>A0AAD7BRE7</accession>
<protein>
    <recommendedName>
        <fullName evidence="3">F-box domain-containing protein</fullName>
    </recommendedName>
</protein>
<proteinExistence type="predicted"/>
<sequence length="543" mass="60801">MMAARIKRVGVLIRSRMLLSQLPNEIWEYIFALVPSQSGDVRKELLPLFSSCRHFSQLVLPIVLLKTGTTRAGLASGVLNIPSNVIPLFSVESPPVTRMTCTFNIDGDAGRVPQDLAALKLFLSRIPYLVDLRLNFLGDLLSSPEGNLVDLSPRKRLLDPFCDLLSSLPDPDAPVVFVGTEIFTCRAADIRSWRLDRYEFTALAQEIPERRAWFRKPKPHPLRNKVGIRLHNGRETLVFPFISISSMDIQHFQGPFGSEFAPWTLVVINPGMSHWPNVLKLSAPLSAEEWAAILQVVNFPKLPFVRMDGGSGIPAPVLDAFLRRHPTIARMDYFPDPNTLPIQTYSDVDAPFLTRLLNLNGTSRALRLFPSPAESYWHQDDGSFLPRMRNITTTARGVLHLFRRPGRAFRNLYALRITGEPDSPEVISRALSLLARHHDADTGLGNPLLLELSTGSWMASPSALASAALLRCVNTVMLCRCTDFVGCRAIVEWLGRFPGLRRVGLQDCLHEHVGEWERREFVGMVKERLPKSVDVVPGQAFLP</sequence>
<name>A0AAD7BRE7_9AGAR</name>
<evidence type="ECO:0000313" key="2">
    <source>
        <dbReference type="Proteomes" id="UP001221142"/>
    </source>
</evidence>
<evidence type="ECO:0000313" key="1">
    <source>
        <dbReference type="EMBL" id="KAJ7628619.1"/>
    </source>
</evidence>
<comment type="caution">
    <text evidence="1">The sequence shown here is derived from an EMBL/GenBank/DDBJ whole genome shotgun (WGS) entry which is preliminary data.</text>
</comment>
<dbReference type="AlphaFoldDB" id="A0AAD7BRE7"/>
<dbReference type="Proteomes" id="UP001221142">
    <property type="component" value="Unassembled WGS sequence"/>
</dbReference>
<gene>
    <name evidence="1" type="ORF">FB45DRAFT_918771</name>
</gene>
<evidence type="ECO:0008006" key="3">
    <source>
        <dbReference type="Google" id="ProtNLM"/>
    </source>
</evidence>
<reference evidence="1" key="1">
    <citation type="submission" date="2023-03" db="EMBL/GenBank/DDBJ databases">
        <title>Massive genome expansion in bonnet fungi (Mycena s.s.) driven by repeated elements and novel gene families across ecological guilds.</title>
        <authorList>
            <consortium name="Lawrence Berkeley National Laboratory"/>
            <person name="Harder C.B."/>
            <person name="Miyauchi S."/>
            <person name="Viragh M."/>
            <person name="Kuo A."/>
            <person name="Thoen E."/>
            <person name="Andreopoulos B."/>
            <person name="Lu D."/>
            <person name="Skrede I."/>
            <person name="Drula E."/>
            <person name="Henrissat B."/>
            <person name="Morin E."/>
            <person name="Kohler A."/>
            <person name="Barry K."/>
            <person name="LaButti K."/>
            <person name="Morin E."/>
            <person name="Salamov A."/>
            <person name="Lipzen A."/>
            <person name="Mereny Z."/>
            <person name="Hegedus B."/>
            <person name="Baldrian P."/>
            <person name="Stursova M."/>
            <person name="Weitz H."/>
            <person name="Taylor A."/>
            <person name="Grigoriev I.V."/>
            <person name="Nagy L.G."/>
            <person name="Martin F."/>
            <person name="Kauserud H."/>
        </authorList>
    </citation>
    <scope>NUCLEOTIDE SEQUENCE</scope>
    <source>
        <strain evidence="1">9284</strain>
    </source>
</reference>